<feature type="region of interest" description="Disordered" evidence="1">
    <location>
        <begin position="20"/>
        <end position="39"/>
    </location>
</feature>
<dbReference type="EMBL" id="LSBH01000036">
    <property type="protein sequence ID" value="OAQ59787.1"/>
    <property type="molecule type" value="Genomic_DNA"/>
</dbReference>
<sequence>MSTRPGLELIHIGMKERRLCNSSPAPTSKPAVARAPEPPYSNCQGVKLLGKWHS</sequence>
<protein>
    <submittedName>
        <fullName evidence="3">Uncharacterized protein</fullName>
    </submittedName>
</protein>
<evidence type="ECO:0000313" key="3">
    <source>
        <dbReference type="EMBL" id="OAQ63776.1"/>
    </source>
</evidence>
<gene>
    <name evidence="2" type="ORF">VFPBJ_11583</name>
    <name evidence="4" type="ORF">VFPFJ_10942</name>
    <name evidence="3" type="ORF">VFPFJ_11375</name>
</gene>
<dbReference type="EMBL" id="LSBI01000030">
    <property type="protein sequence ID" value="OAQ63776.1"/>
    <property type="molecule type" value="Genomic_DNA"/>
</dbReference>
<reference evidence="3 5" key="1">
    <citation type="submission" date="2016-02" db="EMBL/GenBank/DDBJ databases">
        <title>Biosynthesis of antibiotic leucinostatins and their inhibition on Phytophthora in bio-control Purpureocillium lilacinum.</title>
        <authorList>
            <person name="Wang G."/>
            <person name="Liu Z."/>
            <person name="Lin R."/>
            <person name="Li E."/>
            <person name="Mao Z."/>
            <person name="Ling J."/>
            <person name="Yin W."/>
            <person name="Xie B."/>
        </authorList>
    </citation>
    <scope>NUCLEOTIDE SEQUENCE [LARGE SCALE GENOMIC DNA]</scope>
    <source>
        <strain evidence="2">PLBJ-1</strain>
        <strain evidence="3">PLFJ-1</strain>
    </source>
</reference>
<dbReference type="AlphaFoldDB" id="A0A179FE57"/>
<dbReference type="Proteomes" id="UP000078240">
    <property type="component" value="Unassembled WGS sequence"/>
</dbReference>
<comment type="caution">
    <text evidence="3">The sequence shown here is derived from an EMBL/GenBank/DDBJ whole genome shotgun (WGS) entry which is preliminary data.</text>
</comment>
<evidence type="ECO:0000256" key="1">
    <source>
        <dbReference type="SAM" id="MobiDB-lite"/>
    </source>
</evidence>
<accession>A0A179FE57</accession>
<evidence type="ECO:0000313" key="5">
    <source>
        <dbReference type="Proteomes" id="UP000078340"/>
    </source>
</evidence>
<dbReference type="EMBL" id="LSBI01000018">
    <property type="protein sequence ID" value="OAQ74396.1"/>
    <property type="molecule type" value="Genomic_DNA"/>
</dbReference>
<evidence type="ECO:0000313" key="2">
    <source>
        <dbReference type="EMBL" id="OAQ59787.1"/>
    </source>
</evidence>
<name>A0A179FE57_PURLI</name>
<evidence type="ECO:0000313" key="4">
    <source>
        <dbReference type="EMBL" id="OAQ74396.1"/>
    </source>
</evidence>
<proteinExistence type="predicted"/>
<dbReference type="Proteomes" id="UP000078340">
    <property type="component" value="Unassembled WGS sequence"/>
</dbReference>
<organism evidence="3 5">
    <name type="scientific">Purpureocillium lilacinum</name>
    <name type="common">Paecilomyces lilacinus</name>
    <dbReference type="NCBI Taxonomy" id="33203"/>
    <lineage>
        <taxon>Eukaryota</taxon>
        <taxon>Fungi</taxon>
        <taxon>Dikarya</taxon>
        <taxon>Ascomycota</taxon>
        <taxon>Pezizomycotina</taxon>
        <taxon>Sordariomycetes</taxon>
        <taxon>Hypocreomycetidae</taxon>
        <taxon>Hypocreales</taxon>
        <taxon>Ophiocordycipitaceae</taxon>
        <taxon>Purpureocillium</taxon>
    </lineage>
</organism>